<keyword evidence="1" id="KW-0732">Signal</keyword>
<dbReference type="PANTHER" id="PTHR21666">
    <property type="entry name" value="PEPTIDASE-RELATED"/>
    <property type="match status" value="1"/>
</dbReference>
<protein>
    <submittedName>
        <fullName evidence="3">Murein DD-endopeptidase MepM</fullName>
        <ecNumber evidence="3">3.4.24.-</ecNumber>
    </submittedName>
</protein>
<evidence type="ECO:0000259" key="2">
    <source>
        <dbReference type="Pfam" id="PF01551"/>
    </source>
</evidence>
<keyword evidence="4" id="KW-1185">Reference proteome</keyword>
<dbReference type="PANTHER" id="PTHR21666:SF285">
    <property type="entry name" value="M23 FAMILY METALLOPEPTIDASE"/>
    <property type="match status" value="1"/>
</dbReference>
<dbReference type="InParanoid" id="A0A1Y5S5M2"/>
<gene>
    <name evidence="3" type="primary">mepM_2</name>
    <name evidence="3" type="ORF">OCH7691_01259</name>
</gene>
<dbReference type="SUPFAM" id="SSF51261">
    <property type="entry name" value="Duplicated hybrid motif"/>
    <property type="match status" value="1"/>
</dbReference>
<dbReference type="Gene3D" id="2.70.70.10">
    <property type="entry name" value="Glucose Permease (Domain IIA)"/>
    <property type="match status" value="1"/>
</dbReference>
<dbReference type="Proteomes" id="UP000193200">
    <property type="component" value="Unassembled WGS sequence"/>
</dbReference>
<dbReference type="CDD" id="cd12797">
    <property type="entry name" value="M23_peptidase"/>
    <property type="match status" value="1"/>
</dbReference>
<evidence type="ECO:0000256" key="1">
    <source>
        <dbReference type="SAM" id="SignalP"/>
    </source>
</evidence>
<organism evidence="3 4">
    <name type="scientific">Oceanibacterium hippocampi</name>
    <dbReference type="NCBI Taxonomy" id="745714"/>
    <lineage>
        <taxon>Bacteria</taxon>
        <taxon>Pseudomonadati</taxon>
        <taxon>Pseudomonadota</taxon>
        <taxon>Alphaproteobacteria</taxon>
        <taxon>Sneathiellales</taxon>
        <taxon>Sneathiellaceae</taxon>
        <taxon>Oceanibacterium</taxon>
    </lineage>
</organism>
<feature type="domain" description="M23ase beta-sheet core" evidence="2">
    <location>
        <begin position="170"/>
        <end position="265"/>
    </location>
</feature>
<proteinExistence type="predicted"/>
<feature type="chain" id="PRO_5013209709" evidence="1">
    <location>
        <begin position="23"/>
        <end position="275"/>
    </location>
</feature>
<dbReference type="AlphaFoldDB" id="A0A1Y5S5M2"/>
<dbReference type="FunFam" id="2.70.70.10:FF:000019">
    <property type="entry name" value="M23 family peptidase"/>
    <property type="match status" value="1"/>
</dbReference>
<dbReference type="InterPro" id="IPR011055">
    <property type="entry name" value="Dup_hybrid_motif"/>
</dbReference>
<dbReference type="GO" id="GO:0004222">
    <property type="term" value="F:metalloendopeptidase activity"/>
    <property type="evidence" value="ECO:0007669"/>
    <property type="project" value="TreeGrafter"/>
</dbReference>
<dbReference type="InterPro" id="IPR050570">
    <property type="entry name" value="Cell_wall_metabolism_enzyme"/>
</dbReference>
<dbReference type="Pfam" id="PF01551">
    <property type="entry name" value="Peptidase_M23"/>
    <property type="match status" value="1"/>
</dbReference>
<dbReference type="EMBL" id="FWFR01000001">
    <property type="protein sequence ID" value="SLN33076.1"/>
    <property type="molecule type" value="Genomic_DNA"/>
</dbReference>
<sequence>MRFRDCLLAICLVVAVIAPARAVSVLELDGALTQGGFVLGQTAPGASVTLGGKAVRVAPDGRFVIGFGRDHGPSAELRVALPDGGEEARTLAIAKRDYEIQRIDGLPPSKVTPSEAALERIRRENAEIARVRTLDTPETWFLEGWQWPVEGPISGVFGSQRILNGEPRRPHFGVDVAVPTGTPVVAPAPGRVALAEPDLYFTGGTVMIDHGYGITTVYSHLSAVDVAVGDMLRRGDPIGKVGATGRATGAHLDWRINWFGERLDPELLPGLKPLR</sequence>
<dbReference type="InterPro" id="IPR016047">
    <property type="entry name" value="M23ase_b-sheet_dom"/>
</dbReference>
<dbReference type="EC" id="3.4.24.-" evidence="3"/>
<reference evidence="3 4" key="1">
    <citation type="submission" date="2017-03" db="EMBL/GenBank/DDBJ databases">
        <authorList>
            <person name="Afonso C.L."/>
            <person name="Miller P.J."/>
            <person name="Scott M.A."/>
            <person name="Spackman E."/>
            <person name="Goraichik I."/>
            <person name="Dimitrov K.M."/>
            <person name="Suarez D.L."/>
            <person name="Swayne D.E."/>
        </authorList>
    </citation>
    <scope>NUCLEOTIDE SEQUENCE [LARGE SCALE GENOMIC DNA]</scope>
    <source>
        <strain evidence="3 4">CECT 7691</strain>
    </source>
</reference>
<accession>A0A1Y5S5M2</accession>
<evidence type="ECO:0000313" key="3">
    <source>
        <dbReference type="EMBL" id="SLN33076.1"/>
    </source>
</evidence>
<evidence type="ECO:0000313" key="4">
    <source>
        <dbReference type="Proteomes" id="UP000193200"/>
    </source>
</evidence>
<name>A0A1Y5S5M2_9PROT</name>
<keyword evidence="3" id="KW-0378">Hydrolase</keyword>
<dbReference type="RefSeq" id="WP_085882494.1">
    <property type="nucleotide sequence ID" value="NZ_FWFR01000001.1"/>
</dbReference>
<feature type="signal peptide" evidence="1">
    <location>
        <begin position="1"/>
        <end position="22"/>
    </location>
</feature>